<dbReference type="OrthoDB" id="5339710at2"/>
<name>A0A4Q0XR64_9BACT</name>
<evidence type="ECO:0000313" key="2">
    <source>
        <dbReference type="Proteomes" id="UP000290657"/>
    </source>
</evidence>
<gene>
    <name evidence="1" type="ORF">CRV04_05980</name>
</gene>
<dbReference type="RefSeq" id="WP_128995917.1">
    <property type="nucleotide sequence ID" value="NZ_PDKN01000003.1"/>
</dbReference>
<dbReference type="Pfam" id="PF04891">
    <property type="entry name" value="NifQ"/>
    <property type="match status" value="1"/>
</dbReference>
<dbReference type="AlphaFoldDB" id="A0A4Q0XR64"/>
<dbReference type="Proteomes" id="UP000290657">
    <property type="component" value="Unassembled WGS sequence"/>
</dbReference>
<evidence type="ECO:0000313" key="1">
    <source>
        <dbReference type="EMBL" id="RXJ58054.1"/>
    </source>
</evidence>
<dbReference type="EMBL" id="PDKN01000003">
    <property type="protein sequence ID" value="RXJ58054.1"/>
    <property type="molecule type" value="Genomic_DNA"/>
</dbReference>
<proteinExistence type="predicted"/>
<protein>
    <submittedName>
        <fullName evidence="1">Hydrogenase</fullName>
    </submittedName>
</protein>
<sequence>MRDLALMEKDVLELLQQHANDDYAKNELAPLIAKTSLEMGHLYSDLGFESREYMGQFMKQHFTSLANIKPDDVRWKKYLYDCIGKTAPACATCGDISNCFHCTLAS</sequence>
<dbReference type="GO" id="GO:0009399">
    <property type="term" value="P:nitrogen fixation"/>
    <property type="evidence" value="ECO:0007669"/>
    <property type="project" value="InterPro"/>
</dbReference>
<dbReference type="InterPro" id="IPR006975">
    <property type="entry name" value="NifQ"/>
</dbReference>
<organism evidence="1 2">
    <name type="scientific">Candidatus Marinarcus aquaticus</name>
    <dbReference type="NCBI Taxonomy" id="2044504"/>
    <lineage>
        <taxon>Bacteria</taxon>
        <taxon>Pseudomonadati</taxon>
        <taxon>Campylobacterota</taxon>
        <taxon>Epsilonproteobacteria</taxon>
        <taxon>Campylobacterales</taxon>
        <taxon>Arcobacteraceae</taxon>
        <taxon>Candidatus Marinarcus</taxon>
    </lineage>
</organism>
<keyword evidence="2" id="KW-1185">Reference proteome</keyword>
<dbReference type="GO" id="GO:0030151">
    <property type="term" value="F:molybdenum ion binding"/>
    <property type="evidence" value="ECO:0007669"/>
    <property type="project" value="InterPro"/>
</dbReference>
<reference evidence="1 2" key="1">
    <citation type="submission" date="2017-10" db="EMBL/GenBank/DDBJ databases">
        <title>Genomics of the genus Arcobacter.</title>
        <authorList>
            <person name="Perez-Cataluna A."/>
            <person name="Figueras M.J."/>
        </authorList>
    </citation>
    <scope>NUCLEOTIDE SEQUENCE [LARGE SCALE GENOMIC DNA]</scope>
    <source>
        <strain evidence="1 2">CECT 8987</strain>
    </source>
</reference>
<comment type="caution">
    <text evidence="1">The sequence shown here is derived from an EMBL/GenBank/DDBJ whole genome shotgun (WGS) entry which is preliminary data.</text>
</comment>
<accession>A0A4Q0XR64</accession>